<protein>
    <recommendedName>
        <fullName evidence="3">Lipoprotein</fullName>
    </recommendedName>
</protein>
<organism evidence="1 2">
    <name type="scientific">Flavobacterium gilvum</name>
    <dbReference type="NCBI Taxonomy" id="1492737"/>
    <lineage>
        <taxon>Bacteria</taxon>
        <taxon>Pseudomonadati</taxon>
        <taxon>Bacteroidota</taxon>
        <taxon>Flavobacteriia</taxon>
        <taxon>Flavobacteriales</taxon>
        <taxon>Flavobacteriaceae</taxon>
        <taxon>Flavobacterium</taxon>
    </lineage>
</organism>
<dbReference type="Proteomes" id="UP000175968">
    <property type="component" value="Chromosome"/>
</dbReference>
<dbReference type="AlphaFoldDB" id="A0AAC9N553"/>
<dbReference type="RefSeq" id="WP_070261788.1">
    <property type="nucleotide sequence ID" value="NZ_CP017479.1"/>
</dbReference>
<gene>
    <name evidence="1" type="ORF">EM308_04880</name>
</gene>
<dbReference type="PROSITE" id="PS51257">
    <property type="entry name" value="PROKAR_LIPOPROTEIN"/>
    <property type="match status" value="1"/>
</dbReference>
<accession>A0AAC9N553</accession>
<proteinExistence type="predicted"/>
<evidence type="ECO:0000313" key="1">
    <source>
        <dbReference type="EMBL" id="AOW08892.1"/>
    </source>
</evidence>
<reference evidence="1 2" key="1">
    <citation type="submission" date="2016-10" db="EMBL/GenBank/DDBJ databases">
        <title>Flavobacterium gilvum sp. nov., isolated from stream water.</title>
        <authorList>
            <person name="Shin S.-K."/>
            <person name="Cho Y.-J."/>
            <person name="Yi H."/>
        </authorList>
    </citation>
    <scope>NUCLEOTIDE SEQUENCE [LARGE SCALE GENOMIC DNA]</scope>
    <source>
        <strain evidence="1 2">EM1308</strain>
    </source>
</reference>
<keyword evidence="2" id="KW-1185">Reference proteome</keyword>
<evidence type="ECO:0008006" key="3">
    <source>
        <dbReference type="Google" id="ProtNLM"/>
    </source>
</evidence>
<dbReference type="EMBL" id="CP017479">
    <property type="protein sequence ID" value="AOW08892.1"/>
    <property type="molecule type" value="Genomic_DNA"/>
</dbReference>
<evidence type="ECO:0000313" key="2">
    <source>
        <dbReference type="Proteomes" id="UP000175968"/>
    </source>
</evidence>
<name>A0AAC9N553_9FLAO</name>
<sequence length="297" mass="31722">MKKIIAAAFTILSIASCSSDESSLEETPVAKTTKVEVSFGNSFLQPNSTTRKNVERGLIPVAIDQITVVATNTTTPAFPISTTVFDLVANGTAGADKKFFIEDIASGINSFTATAFTNGQKIVSETINDDVTAKNIFNANKSATPYAKYTATTSADIIFTKPKAISFNMGTSNGKLNAYVYTGPTITATNRKVTVKAQTFNADNTPINTNPQTYDITGAKSFVGSWSNELAVVGNYLVLDITVYAADNTTPEMTTTQRITVKASTTINTTIAITVDGITTSENEAMFNFPDWIVEGE</sequence>
<dbReference type="KEGG" id="fgl:EM308_04880"/>